<evidence type="ECO:0000259" key="1">
    <source>
        <dbReference type="Pfam" id="PF08443"/>
    </source>
</evidence>
<dbReference type="Gene3D" id="3.30.470.20">
    <property type="entry name" value="ATP-grasp fold, B domain"/>
    <property type="match status" value="1"/>
</dbReference>
<feature type="domain" description="ATP-grasp fold RimK-type" evidence="1">
    <location>
        <begin position="175"/>
        <end position="269"/>
    </location>
</feature>
<gene>
    <name evidence="2" type="ORF">LHGZ1_2552</name>
</gene>
<dbReference type="PANTHER" id="PTHR39217:SF1">
    <property type="entry name" value="GLUTATHIONE SYNTHETASE"/>
    <property type="match status" value="1"/>
</dbReference>
<dbReference type="PANTHER" id="PTHR39217">
    <property type="match status" value="1"/>
</dbReference>
<protein>
    <recommendedName>
        <fullName evidence="1">ATP-grasp fold RimK-type domain-containing protein</fullName>
    </recommendedName>
</protein>
<dbReference type="RefSeq" id="WP_088861269.1">
    <property type="nucleotide sequence ID" value="NZ_CP022115.1"/>
</dbReference>
<dbReference type="OrthoDB" id="3373978at2"/>
<dbReference type="Pfam" id="PF08443">
    <property type="entry name" value="RimK"/>
    <property type="match status" value="1"/>
</dbReference>
<organism evidence="2 3">
    <name type="scientific">Laribacter hongkongensis</name>
    <dbReference type="NCBI Taxonomy" id="168471"/>
    <lineage>
        <taxon>Bacteria</taxon>
        <taxon>Pseudomonadati</taxon>
        <taxon>Pseudomonadota</taxon>
        <taxon>Betaproteobacteria</taxon>
        <taxon>Neisseriales</taxon>
        <taxon>Aquaspirillaceae</taxon>
        <taxon>Laribacter</taxon>
    </lineage>
</organism>
<dbReference type="InterPro" id="IPR013815">
    <property type="entry name" value="ATP_grasp_subdomain_1"/>
</dbReference>
<reference evidence="3" key="1">
    <citation type="submission" date="2017-06" db="EMBL/GenBank/DDBJ databases">
        <title>Whole genome sequence of Laribacter hongkongensis LHGZ1.</title>
        <authorList>
            <person name="Chen D."/>
            <person name="Wu H."/>
            <person name="Chen J."/>
        </authorList>
    </citation>
    <scope>NUCLEOTIDE SEQUENCE [LARGE SCALE GENOMIC DNA]</scope>
    <source>
        <strain evidence="3">LHGZ1</strain>
    </source>
</reference>
<dbReference type="AlphaFoldDB" id="A0A248LMJ5"/>
<dbReference type="Gene3D" id="3.30.1490.20">
    <property type="entry name" value="ATP-grasp fold, A domain"/>
    <property type="match status" value="1"/>
</dbReference>
<dbReference type="SUPFAM" id="SSF56059">
    <property type="entry name" value="Glutathione synthetase ATP-binding domain-like"/>
    <property type="match status" value="1"/>
</dbReference>
<dbReference type="InterPro" id="IPR053191">
    <property type="entry name" value="DcsG_Biosynth_Enzyme"/>
</dbReference>
<accession>A0A248LMJ5</accession>
<sequence>MYDVAVLTESRYLAANEADWYTRQVHAEDGLVMQALERQGLRVIRRDWADPAHGWQDTRSVLFRTTWDYFHRFGEFSPWLDQVSRNARLFNEAALIRWNLDKHYLGDLARAGVNVVPTAYVERGDPRSLAHVVAETGWDELILKPAISGAARHTYRFSADEATVHECTFGELVEQEAMMLQPFQHQVLEQGEISLMVLDGHVTHAIRKTPKSGDFRVQDDWGGTVHPHEPSAEETAFAEAAVRSVPFDVLYARVDAIRDNRGRLAIMELEMIEPELFFRFAPAAADVLAAGLARRLDKAG</sequence>
<dbReference type="EMBL" id="CP022115">
    <property type="protein sequence ID" value="ASJ25383.1"/>
    <property type="molecule type" value="Genomic_DNA"/>
</dbReference>
<dbReference type="GO" id="GO:0005524">
    <property type="term" value="F:ATP binding"/>
    <property type="evidence" value="ECO:0007669"/>
    <property type="project" value="InterPro"/>
</dbReference>
<evidence type="ECO:0000313" key="3">
    <source>
        <dbReference type="Proteomes" id="UP000197424"/>
    </source>
</evidence>
<dbReference type="Gene3D" id="3.40.50.20">
    <property type="match status" value="1"/>
</dbReference>
<dbReference type="Proteomes" id="UP000197424">
    <property type="component" value="Chromosome"/>
</dbReference>
<name>A0A248LMJ5_9NEIS</name>
<proteinExistence type="predicted"/>
<dbReference type="InterPro" id="IPR013651">
    <property type="entry name" value="ATP-grasp_RimK-type"/>
</dbReference>
<evidence type="ECO:0000313" key="2">
    <source>
        <dbReference type="EMBL" id="ASJ25383.1"/>
    </source>
</evidence>